<dbReference type="InterPro" id="IPR050059">
    <property type="entry name" value="ATP_synthase_B_chain"/>
</dbReference>
<gene>
    <name evidence="13" type="primary">atpF</name>
    <name evidence="16" type="ORF">M9978_06545</name>
</gene>
<dbReference type="EMBL" id="JAMLDX010000004">
    <property type="protein sequence ID" value="MCP3730085.1"/>
    <property type="molecule type" value="Genomic_DNA"/>
</dbReference>
<dbReference type="GO" id="GO:0046961">
    <property type="term" value="F:proton-transporting ATPase activity, rotational mechanism"/>
    <property type="evidence" value="ECO:0007669"/>
    <property type="project" value="TreeGrafter"/>
</dbReference>
<dbReference type="PANTHER" id="PTHR33445:SF1">
    <property type="entry name" value="ATP SYNTHASE SUBUNIT B"/>
    <property type="match status" value="1"/>
</dbReference>
<evidence type="ECO:0000256" key="10">
    <source>
        <dbReference type="ARBA" id="ARBA00025198"/>
    </source>
</evidence>
<comment type="function">
    <text evidence="10 13">F(1)F(0) ATP synthase produces ATP from ADP in the presence of a proton or sodium gradient. F-type ATPases consist of two structural domains, F(1) containing the extramembraneous catalytic core and F(0) containing the membrane proton channel, linked together by a central stalk and a peripheral stalk. During catalysis, ATP synthesis in the catalytic domain of F(1) is coupled via a rotary mechanism of the central stalk subunits to proton translocation.</text>
</comment>
<dbReference type="HAMAP" id="MF_01398">
    <property type="entry name" value="ATP_synth_b_bprime"/>
    <property type="match status" value="1"/>
</dbReference>
<comment type="caution">
    <text evidence="16">The sequence shown here is derived from an EMBL/GenBank/DDBJ whole genome shotgun (WGS) entry which is preliminary data.</text>
</comment>
<reference evidence="16" key="1">
    <citation type="submission" date="2022-05" db="EMBL/GenBank/DDBJ databases">
        <title>Sphingomonas sp. strain MG17 Genome sequencing and assembly.</title>
        <authorList>
            <person name="Kim I."/>
        </authorList>
    </citation>
    <scope>NUCLEOTIDE SEQUENCE</scope>
    <source>
        <strain evidence="16">MG17</strain>
    </source>
</reference>
<evidence type="ECO:0000256" key="8">
    <source>
        <dbReference type="ARBA" id="ARBA00023136"/>
    </source>
</evidence>
<dbReference type="AlphaFoldDB" id="A0A9X2HPD7"/>
<dbReference type="Pfam" id="PF00430">
    <property type="entry name" value="ATP-synt_B"/>
    <property type="match status" value="1"/>
</dbReference>
<keyword evidence="17" id="KW-1185">Reference proteome</keyword>
<evidence type="ECO:0000256" key="15">
    <source>
        <dbReference type="SAM" id="Coils"/>
    </source>
</evidence>
<keyword evidence="13" id="KW-1003">Cell membrane</keyword>
<dbReference type="Proteomes" id="UP001139451">
    <property type="component" value="Unassembled WGS sequence"/>
</dbReference>
<evidence type="ECO:0000256" key="12">
    <source>
        <dbReference type="ARBA" id="ARBA00037847"/>
    </source>
</evidence>
<keyword evidence="5 13" id="KW-0375">Hydrogen ion transport</keyword>
<evidence type="ECO:0000313" key="16">
    <source>
        <dbReference type="EMBL" id="MCP3730085.1"/>
    </source>
</evidence>
<evidence type="ECO:0000256" key="11">
    <source>
        <dbReference type="ARBA" id="ARBA00025614"/>
    </source>
</evidence>
<keyword evidence="3 13" id="KW-0138">CF(0)</keyword>
<comment type="function">
    <text evidence="11">Component of the F(0) channel, it forms part of the peripheral stalk, linking F(1) to F(0). The b'-subunit is a diverged and duplicated form of b found in plants and photosynthetic bacteria.</text>
</comment>
<evidence type="ECO:0000256" key="7">
    <source>
        <dbReference type="ARBA" id="ARBA00023065"/>
    </source>
</evidence>
<comment type="subcellular location">
    <subcellularLocation>
        <location evidence="13">Cell membrane</location>
        <topology evidence="13">Single-pass membrane protein</topology>
    </subcellularLocation>
    <subcellularLocation>
        <location evidence="12">Endomembrane system</location>
        <topology evidence="12">Single-pass membrane protein</topology>
    </subcellularLocation>
</comment>
<dbReference type="RefSeq" id="WP_254292209.1">
    <property type="nucleotide sequence ID" value="NZ_JAMLDX010000004.1"/>
</dbReference>
<dbReference type="PANTHER" id="PTHR33445">
    <property type="entry name" value="ATP SYNTHASE SUBUNIT B', CHLOROPLASTIC"/>
    <property type="match status" value="1"/>
</dbReference>
<evidence type="ECO:0000256" key="6">
    <source>
        <dbReference type="ARBA" id="ARBA00022989"/>
    </source>
</evidence>
<keyword evidence="9 13" id="KW-0066">ATP synthesis</keyword>
<evidence type="ECO:0000256" key="9">
    <source>
        <dbReference type="ARBA" id="ARBA00023310"/>
    </source>
</evidence>
<keyword evidence="4 13" id="KW-0812">Transmembrane</keyword>
<sequence length="163" mass="16890">MPQIAQLAATWASQLFWLLLTFGIVYFFIGRGMAPKVQATVDQRDKTVADDLAAAEAARVAADAAEETWRGHENAAREAAQKKLAEARGKAAAATEKQLASANGELDAKVSEAEARIAAASQAVQSEIEAVAAEAAQDIVARVSGAKVTAAEAKTAVKAAING</sequence>
<evidence type="ECO:0000313" key="17">
    <source>
        <dbReference type="Proteomes" id="UP001139451"/>
    </source>
</evidence>
<evidence type="ECO:0000256" key="1">
    <source>
        <dbReference type="ARBA" id="ARBA00005513"/>
    </source>
</evidence>
<evidence type="ECO:0000256" key="4">
    <source>
        <dbReference type="ARBA" id="ARBA00022692"/>
    </source>
</evidence>
<evidence type="ECO:0000256" key="5">
    <source>
        <dbReference type="ARBA" id="ARBA00022781"/>
    </source>
</evidence>
<evidence type="ECO:0000256" key="3">
    <source>
        <dbReference type="ARBA" id="ARBA00022547"/>
    </source>
</evidence>
<evidence type="ECO:0000256" key="14">
    <source>
        <dbReference type="RuleBase" id="RU003848"/>
    </source>
</evidence>
<feature type="coiled-coil region" evidence="15">
    <location>
        <begin position="77"/>
        <end position="123"/>
    </location>
</feature>
<comment type="subunit">
    <text evidence="13">F-type ATPases have 2 components, F(1) - the catalytic core - and F(0) - the membrane proton channel. F(1) has five subunits: alpha(3), beta(3), gamma(1), delta(1), epsilon(1). F(0) has three main subunits: a(1), b(2) and c(10-14). The alpha and beta chains form an alternating ring which encloses part of the gamma chain. F(1) is attached to F(0) by a central stalk formed by the gamma and epsilon chains, while a peripheral stalk is formed by the delta and b chains.</text>
</comment>
<evidence type="ECO:0000256" key="2">
    <source>
        <dbReference type="ARBA" id="ARBA00022448"/>
    </source>
</evidence>
<dbReference type="GO" id="GO:0012505">
    <property type="term" value="C:endomembrane system"/>
    <property type="evidence" value="ECO:0007669"/>
    <property type="project" value="UniProtKB-SubCell"/>
</dbReference>
<accession>A0A9X2HPD7</accession>
<keyword evidence="7 13" id="KW-0406">Ion transport</keyword>
<evidence type="ECO:0000256" key="13">
    <source>
        <dbReference type="HAMAP-Rule" id="MF_01398"/>
    </source>
</evidence>
<dbReference type="GO" id="GO:0046933">
    <property type="term" value="F:proton-transporting ATP synthase activity, rotational mechanism"/>
    <property type="evidence" value="ECO:0007669"/>
    <property type="project" value="UniProtKB-UniRule"/>
</dbReference>
<keyword evidence="6 13" id="KW-1133">Transmembrane helix</keyword>
<dbReference type="GO" id="GO:0005886">
    <property type="term" value="C:plasma membrane"/>
    <property type="evidence" value="ECO:0007669"/>
    <property type="project" value="UniProtKB-SubCell"/>
</dbReference>
<keyword evidence="15" id="KW-0175">Coiled coil</keyword>
<comment type="similarity">
    <text evidence="1 13 14">Belongs to the ATPase B chain family.</text>
</comment>
<keyword evidence="8 13" id="KW-0472">Membrane</keyword>
<protein>
    <recommendedName>
        <fullName evidence="13">ATP synthase subunit b</fullName>
    </recommendedName>
    <alternativeName>
        <fullName evidence="13">ATP synthase F(0) sector subunit b</fullName>
    </alternativeName>
    <alternativeName>
        <fullName evidence="13">ATPase subunit I</fullName>
    </alternativeName>
    <alternativeName>
        <fullName evidence="13">F-type ATPase subunit b</fullName>
        <shortName evidence="13">F-ATPase subunit b</shortName>
    </alternativeName>
</protein>
<name>A0A9X2HPD7_9SPHN</name>
<feature type="transmembrane region" description="Helical" evidence="13">
    <location>
        <begin position="6"/>
        <end position="29"/>
    </location>
</feature>
<proteinExistence type="inferred from homology"/>
<dbReference type="GO" id="GO:0045259">
    <property type="term" value="C:proton-transporting ATP synthase complex"/>
    <property type="evidence" value="ECO:0007669"/>
    <property type="project" value="UniProtKB-KW"/>
</dbReference>
<keyword evidence="2 13" id="KW-0813">Transport</keyword>
<dbReference type="InterPro" id="IPR002146">
    <property type="entry name" value="ATP_synth_b/b'su_bac/chlpt"/>
</dbReference>
<organism evidence="16 17">
    <name type="scientific">Sphingomonas tagetis</name>
    <dbReference type="NCBI Taxonomy" id="2949092"/>
    <lineage>
        <taxon>Bacteria</taxon>
        <taxon>Pseudomonadati</taxon>
        <taxon>Pseudomonadota</taxon>
        <taxon>Alphaproteobacteria</taxon>
        <taxon>Sphingomonadales</taxon>
        <taxon>Sphingomonadaceae</taxon>
        <taxon>Sphingomonas</taxon>
    </lineage>
</organism>